<evidence type="ECO:0000256" key="3">
    <source>
        <dbReference type="ARBA" id="ARBA00022692"/>
    </source>
</evidence>
<evidence type="ECO:0000313" key="7">
    <source>
        <dbReference type="EMBL" id="EFF69083.1"/>
    </source>
</evidence>
<dbReference type="InterPro" id="IPR002797">
    <property type="entry name" value="Polysacc_synth"/>
</dbReference>
<feature type="transmembrane region" description="Helical" evidence="6">
    <location>
        <begin position="48"/>
        <end position="67"/>
    </location>
</feature>
<proteinExistence type="predicted"/>
<feature type="transmembrane region" description="Helical" evidence="6">
    <location>
        <begin position="297"/>
        <end position="320"/>
    </location>
</feature>
<dbReference type="Proteomes" id="UP000006238">
    <property type="component" value="Unassembled WGS sequence"/>
</dbReference>
<feature type="transmembrane region" description="Helical" evidence="6">
    <location>
        <begin position="252"/>
        <end position="274"/>
    </location>
</feature>
<feature type="transmembrane region" description="Helical" evidence="6">
    <location>
        <begin position="362"/>
        <end position="381"/>
    </location>
</feature>
<evidence type="ECO:0000256" key="1">
    <source>
        <dbReference type="ARBA" id="ARBA00004651"/>
    </source>
</evidence>
<feature type="transmembrane region" description="Helical" evidence="6">
    <location>
        <begin position="213"/>
        <end position="232"/>
    </location>
</feature>
<evidence type="ECO:0000256" key="2">
    <source>
        <dbReference type="ARBA" id="ARBA00022475"/>
    </source>
</evidence>
<feature type="transmembrane region" description="Helical" evidence="6">
    <location>
        <begin position="332"/>
        <end position="350"/>
    </location>
</feature>
<keyword evidence="4 6" id="KW-1133">Transmembrane helix</keyword>
<dbReference type="AlphaFoldDB" id="D4RYI3"/>
<evidence type="ECO:0000256" key="5">
    <source>
        <dbReference type="ARBA" id="ARBA00023136"/>
    </source>
</evidence>
<dbReference type="GO" id="GO:0005886">
    <property type="term" value="C:plasma membrane"/>
    <property type="evidence" value="ECO:0007669"/>
    <property type="project" value="UniProtKB-SubCell"/>
</dbReference>
<feature type="transmembrane region" description="Helical" evidence="6">
    <location>
        <begin position="172"/>
        <end position="192"/>
    </location>
</feature>
<reference evidence="7 8" key="1">
    <citation type="submission" date="2010-02" db="EMBL/GenBank/DDBJ databases">
        <authorList>
            <person name="Weinstock G."/>
            <person name="Sodergren E."/>
            <person name="Clifton S."/>
            <person name="Fulton L."/>
            <person name="Fulton B."/>
            <person name="Courtney L."/>
            <person name="Fronick C."/>
            <person name="Harrison M."/>
            <person name="Strong C."/>
            <person name="Farmer C."/>
            <person name="Delahaunty K."/>
            <person name="Markovic C."/>
            <person name="Hall O."/>
            <person name="Minx P."/>
            <person name="Tomlinson C."/>
            <person name="Mitreva M."/>
            <person name="Nelson J."/>
            <person name="Hou S."/>
            <person name="Wollam A."/>
            <person name="Pepin K.H."/>
            <person name="Johnson M."/>
            <person name="Bhonagiri V."/>
            <person name="Zhang X."/>
            <person name="Suruliraj S."/>
            <person name="Warren W."/>
            <person name="Chinwalla A."/>
            <person name="Mardis E.R."/>
            <person name="Wilson R.K."/>
        </authorList>
    </citation>
    <scope>NUCLEOTIDE SEQUENCE [LARGE SCALE GENOMIC DNA]</scope>
    <source>
        <strain evidence="7 8">DSM 2876</strain>
    </source>
</reference>
<feature type="transmembrane region" description="Helical" evidence="6">
    <location>
        <begin position="20"/>
        <end position="42"/>
    </location>
</feature>
<keyword evidence="3 6" id="KW-0812">Transmembrane</keyword>
<dbReference type="RefSeq" id="WP_005602065.1">
    <property type="nucleotide sequence ID" value="NZ_GG663521.1"/>
</dbReference>
<organism evidence="7 8">
    <name type="scientific">Eshraghiella crossota DSM 2876</name>
    <dbReference type="NCBI Taxonomy" id="511680"/>
    <lineage>
        <taxon>Bacteria</taxon>
        <taxon>Bacillati</taxon>
        <taxon>Bacillota</taxon>
        <taxon>Clostridia</taxon>
        <taxon>Lachnospirales</taxon>
        <taxon>Lachnospiraceae</taxon>
        <taxon>Eshraghiella</taxon>
    </lineage>
</organism>
<dbReference type="PANTHER" id="PTHR30250">
    <property type="entry name" value="PST FAMILY PREDICTED COLANIC ACID TRANSPORTER"/>
    <property type="match status" value="1"/>
</dbReference>
<dbReference type="EMBL" id="ABWN01000022">
    <property type="protein sequence ID" value="EFF69083.1"/>
    <property type="molecule type" value="Genomic_DNA"/>
</dbReference>
<evidence type="ECO:0000313" key="8">
    <source>
        <dbReference type="Proteomes" id="UP000006238"/>
    </source>
</evidence>
<name>D4RYI3_9FIRM</name>
<keyword evidence="8" id="KW-1185">Reference proteome</keyword>
<feature type="transmembrane region" description="Helical" evidence="6">
    <location>
        <begin position="87"/>
        <end position="107"/>
    </location>
</feature>
<dbReference type="eggNOG" id="COG2244">
    <property type="taxonomic scope" value="Bacteria"/>
</dbReference>
<dbReference type="STRING" id="45851.BHV86_01630"/>
<comment type="caution">
    <text evidence="7">The sequence shown here is derived from an EMBL/GenBank/DDBJ whole genome shotgun (WGS) entry which is preliminary data.</text>
</comment>
<comment type="subcellular location">
    <subcellularLocation>
        <location evidence="1">Cell membrane</location>
        <topology evidence="1">Multi-pass membrane protein</topology>
    </subcellularLocation>
</comment>
<dbReference type="Pfam" id="PF01943">
    <property type="entry name" value="Polysacc_synt"/>
    <property type="match status" value="1"/>
</dbReference>
<dbReference type="HOGENOM" id="CLU_032713_0_0_9"/>
<dbReference type="PANTHER" id="PTHR30250:SF11">
    <property type="entry name" value="O-ANTIGEN TRANSPORTER-RELATED"/>
    <property type="match status" value="1"/>
</dbReference>
<dbReference type="InterPro" id="IPR050833">
    <property type="entry name" value="Poly_Biosynth_Transport"/>
</dbReference>
<sequence length="420" mass="46940">MLTRLFIGKDINQAKNTFVWTALSGIVYSLQSLIFLIILTNIMGKSAAGLYSLGIMIANQMLTVGKYSVRNYQVSDINEKYTFDQYYTFRICTCAAAMLITIGWVIFGGYRGDEAVVIISLTVYKMAECMSDLFEGLYQQRFRFDISGRSQFTKDLIMIICYGGMLIITKDVVLSSVVLAVVSFVLIFVIDFPIAGKFAAIKWNFRWKVTKELFFACTALFVSSFLFIYIHNAPKYALTRISGNDTSILAEFNALFMPVFVVDLFAGFTMRMWLTRMAVYHNDGDYGSFKKTINKQFGVITGLTVLSMAGMFFLGGPVLTAIYGIDLYGHEWTNLLLMLSGGLVAVYTLYENVIIIYRKQNISIVINVVTAVVAAVIVTPLASWKGIYGATVGYVIANAVRAGGYYIVAKIFMIKGRKKV</sequence>
<dbReference type="GeneID" id="98917168"/>
<gene>
    <name evidence="7" type="ORF">BUTYVIB_00889</name>
</gene>
<feature type="transmembrane region" description="Helical" evidence="6">
    <location>
        <begin position="387"/>
        <end position="408"/>
    </location>
</feature>
<evidence type="ECO:0000256" key="4">
    <source>
        <dbReference type="ARBA" id="ARBA00022989"/>
    </source>
</evidence>
<accession>D4RYI3</accession>
<keyword evidence="5 6" id="KW-0472">Membrane</keyword>
<keyword evidence="2" id="KW-1003">Cell membrane</keyword>
<evidence type="ECO:0000256" key="6">
    <source>
        <dbReference type="SAM" id="Phobius"/>
    </source>
</evidence>
<protein>
    <submittedName>
        <fullName evidence="7">Polysaccharide biosynthesis protein</fullName>
    </submittedName>
</protein>